<protein>
    <submittedName>
        <fullName evidence="1">Uncharacterized protein</fullName>
    </submittedName>
</protein>
<dbReference type="GeneTree" id="ENSGT00440000038181"/>
<sequence>MMGTLTIYTSYKEKSIFLVAHRKDPPPGMDPDGIWHLSSSLKWVHWTLVSQLHDSLAMEKKTKQSFRPQGPFLRLEGTPRGDTVRIVRPFPASGGSLSCFALLNVLSERSHRRLGQRKGRVLRFCPEILTAPTY</sequence>
<accession>A0A6I8QK30</accession>
<reference evidence="1" key="1">
    <citation type="journal article" date="2010" name="Science">
        <title>The genome of the Western clawed frog Xenopus tropicalis.</title>
        <authorList>
            <person name="Hellsten U."/>
            <person name="Harland R.M."/>
            <person name="Gilchrist M.J."/>
            <person name="Hendrix D."/>
            <person name="Jurka J."/>
            <person name="Kapitonov V."/>
            <person name="Ovcharenko I."/>
            <person name="Putnam N.H."/>
            <person name="Shu S."/>
            <person name="Taher L."/>
            <person name="Blitz I.L."/>
            <person name="Blumberg B."/>
            <person name="Dichmann D.S."/>
            <person name="Dubchak I."/>
            <person name="Amaya E."/>
            <person name="Detter J.C."/>
            <person name="Fletcher R."/>
            <person name="Gerhard D.S."/>
            <person name="Goodstein D."/>
            <person name="Graves T."/>
            <person name="Grigoriev I.V."/>
            <person name="Grimwood J."/>
            <person name="Kawashima T."/>
            <person name="Lindquist E."/>
            <person name="Lucas S.M."/>
            <person name="Mead P.E."/>
            <person name="Mitros T."/>
            <person name="Ogino H."/>
            <person name="Ohta Y."/>
            <person name="Poliakov A.V."/>
            <person name="Pollet N."/>
            <person name="Robert J."/>
            <person name="Salamov A."/>
            <person name="Sater A.K."/>
            <person name="Schmutz J."/>
            <person name="Terry A."/>
            <person name="Vize P.D."/>
            <person name="Warren W.C."/>
            <person name="Wells D."/>
            <person name="Wills A."/>
            <person name="Wilson R.K."/>
            <person name="Zimmerman L.B."/>
            <person name="Zorn A.M."/>
            <person name="Grainger R."/>
            <person name="Grammer T."/>
            <person name="Khokha M.K."/>
            <person name="Richardson P.M."/>
            <person name="Rokhsar D.S."/>
        </authorList>
    </citation>
    <scope>NUCLEOTIDE SEQUENCE [LARGE SCALE GENOMIC DNA]</scope>
    <source>
        <strain evidence="1">Nigerian</strain>
    </source>
</reference>
<organism evidence="1">
    <name type="scientific">Xenopus tropicalis</name>
    <name type="common">Western clawed frog</name>
    <name type="synonym">Silurana tropicalis</name>
    <dbReference type="NCBI Taxonomy" id="8364"/>
    <lineage>
        <taxon>Eukaryota</taxon>
        <taxon>Metazoa</taxon>
        <taxon>Chordata</taxon>
        <taxon>Craniata</taxon>
        <taxon>Vertebrata</taxon>
        <taxon>Euteleostomi</taxon>
        <taxon>Amphibia</taxon>
        <taxon>Batrachia</taxon>
        <taxon>Anura</taxon>
        <taxon>Pipoidea</taxon>
        <taxon>Pipidae</taxon>
        <taxon>Xenopodinae</taxon>
        <taxon>Xenopus</taxon>
        <taxon>Silurana</taxon>
    </lineage>
</organism>
<dbReference type="Bgee" id="ENSXETG00000040068">
    <property type="expression patterns" value="Expressed in neurula embryo and 12 other cell types or tissues"/>
</dbReference>
<dbReference type="AlphaFoldDB" id="A0A6I8QK30"/>
<name>A0A6I8QK30_XENTR</name>
<reference evidence="1" key="2">
    <citation type="submission" date="2020-05" db="UniProtKB">
        <authorList>
            <consortium name="Ensembl"/>
        </authorList>
    </citation>
    <scope>IDENTIFICATION</scope>
</reference>
<dbReference type="Ensembl" id="ENSXETT00000079163">
    <property type="protein sequence ID" value="ENSXETP00000069701"/>
    <property type="gene ID" value="ENSXETG00000040068"/>
</dbReference>
<proteinExistence type="predicted"/>
<evidence type="ECO:0000313" key="1">
    <source>
        <dbReference type="Ensembl" id="ENSXETP00000069701"/>
    </source>
</evidence>